<organism evidence="3 4">
    <name type="scientific">Ignelater luminosus</name>
    <name type="common">Cucubano</name>
    <name type="synonym">Pyrophorus luminosus</name>
    <dbReference type="NCBI Taxonomy" id="2038154"/>
    <lineage>
        <taxon>Eukaryota</taxon>
        <taxon>Metazoa</taxon>
        <taxon>Ecdysozoa</taxon>
        <taxon>Arthropoda</taxon>
        <taxon>Hexapoda</taxon>
        <taxon>Insecta</taxon>
        <taxon>Pterygota</taxon>
        <taxon>Neoptera</taxon>
        <taxon>Endopterygota</taxon>
        <taxon>Coleoptera</taxon>
        <taxon>Polyphaga</taxon>
        <taxon>Elateriformia</taxon>
        <taxon>Elateroidea</taxon>
        <taxon>Elateridae</taxon>
        <taxon>Agrypninae</taxon>
        <taxon>Pyrophorini</taxon>
        <taxon>Ignelater</taxon>
    </lineage>
</organism>
<comment type="caution">
    <text evidence="3">The sequence shown here is derived from an EMBL/GenBank/DDBJ whole genome shotgun (WGS) entry which is preliminary data.</text>
</comment>
<evidence type="ECO:0000256" key="2">
    <source>
        <dbReference type="ARBA" id="ARBA00023180"/>
    </source>
</evidence>
<evidence type="ECO:0000313" key="4">
    <source>
        <dbReference type="Proteomes" id="UP000801492"/>
    </source>
</evidence>
<dbReference type="SUPFAM" id="SSF57302">
    <property type="entry name" value="Snake toxin-like"/>
    <property type="match status" value="1"/>
</dbReference>
<keyword evidence="1" id="KW-0732">Signal</keyword>
<evidence type="ECO:0008006" key="5">
    <source>
        <dbReference type="Google" id="ProtNLM"/>
    </source>
</evidence>
<protein>
    <recommendedName>
        <fullName evidence="5">Protein quiver</fullName>
    </recommendedName>
</protein>
<dbReference type="Proteomes" id="UP000801492">
    <property type="component" value="Unassembled WGS sequence"/>
</dbReference>
<dbReference type="AlphaFoldDB" id="A0A8K0GIP0"/>
<dbReference type="GO" id="GO:0032222">
    <property type="term" value="P:regulation of synaptic transmission, cholinergic"/>
    <property type="evidence" value="ECO:0007669"/>
    <property type="project" value="InterPro"/>
</dbReference>
<dbReference type="InterPro" id="IPR031424">
    <property type="entry name" value="QVR-like"/>
</dbReference>
<sequence length="128" mass="14837">MDYFKFHCAFVITLYAIFDEGYTLRCFSCTELSLRYNEVCKDALNKTVSIKECLDGQICIKHETPVVSDIPEKIVRGCAYEDYCEKKAREIEETIKTSSLHCSICKYDLCNSSTYIILSPFYLYCILL</sequence>
<proteinExistence type="predicted"/>
<reference evidence="3" key="1">
    <citation type="submission" date="2019-08" db="EMBL/GenBank/DDBJ databases">
        <title>The genome of the North American firefly Photinus pyralis.</title>
        <authorList>
            <consortium name="Photinus pyralis genome working group"/>
            <person name="Fallon T.R."/>
            <person name="Sander Lower S.E."/>
            <person name="Weng J.-K."/>
        </authorList>
    </citation>
    <scope>NUCLEOTIDE SEQUENCE</scope>
    <source>
        <strain evidence="3">TRF0915ILg1</strain>
        <tissue evidence="3">Whole body</tissue>
    </source>
</reference>
<dbReference type="Pfam" id="PF17064">
    <property type="entry name" value="QVR"/>
    <property type="match status" value="1"/>
</dbReference>
<gene>
    <name evidence="3" type="ORF">ILUMI_00161</name>
</gene>
<name>A0A8K0GIP0_IGNLU</name>
<evidence type="ECO:0000313" key="3">
    <source>
        <dbReference type="EMBL" id="KAF2906015.1"/>
    </source>
</evidence>
<keyword evidence="4" id="KW-1185">Reference proteome</keyword>
<feature type="non-terminal residue" evidence="3">
    <location>
        <position position="1"/>
    </location>
</feature>
<dbReference type="EMBL" id="VTPC01000151">
    <property type="protein sequence ID" value="KAF2906015.1"/>
    <property type="molecule type" value="Genomic_DNA"/>
</dbReference>
<dbReference type="GO" id="GO:0030431">
    <property type="term" value="P:sleep"/>
    <property type="evidence" value="ECO:0007669"/>
    <property type="project" value="InterPro"/>
</dbReference>
<keyword evidence="2" id="KW-0325">Glycoprotein</keyword>
<accession>A0A8K0GIP0</accession>
<dbReference type="InterPro" id="IPR045860">
    <property type="entry name" value="Snake_toxin-like_sf"/>
</dbReference>
<evidence type="ECO:0000256" key="1">
    <source>
        <dbReference type="ARBA" id="ARBA00022729"/>
    </source>
</evidence>
<dbReference type="Gene3D" id="2.10.60.10">
    <property type="entry name" value="CD59"/>
    <property type="match status" value="1"/>
</dbReference>